<evidence type="ECO:0000256" key="1">
    <source>
        <dbReference type="SAM" id="MobiDB-lite"/>
    </source>
</evidence>
<dbReference type="Pfam" id="PF11303">
    <property type="entry name" value="DUF3105"/>
    <property type="match status" value="1"/>
</dbReference>
<evidence type="ECO:0000313" key="3">
    <source>
        <dbReference type="EMBL" id="MCS7479964.1"/>
    </source>
</evidence>
<feature type="region of interest" description="Disordered" evidence="1">
    <location>
        <begin position="231"/>
        <end position="279"/>
    </location>
</feature>
<sequence length="279" mass="29275">MVSGKKTKANRGSVQAARASVVASKPKPWGTIVAVIAVVGLAVGVFGYAYSKIDEQNAKAEALAAWTPSDTNKDPSDKIAGVVKKEYEASKHVQATQRVAYDQSPPFGGPHDNVWADCMGTVYPTGVRTENMVHGLEHGAVWIAYNPDKVTGDALDKLKNRVTGQPYTQMSPYPGLDKPISLQSWGHQLKLDNADDERIDQFIQSLRRNPNTYPEVGAACDSTSFPVDSPPPFVAEAPGADAIPMTGGTAAEGEGSDPAATGAPAPSTPASTPSTAPSS</sequence>
<keyword evidence="4" id="KW-1185">Reference proteome</keyword>
<organism evidence="3 4">
    <name type="scientific">Umezawaea endophytica</name>
    <dbReference type="NCBI Taxonomy" id="1654476"/>
    <lineage>
        <taxon>Bacteria</taxon>
        <taxon>Bacillati</taxon>
        <taxon>Actinomycetota</taxon>
        <taxon>Actinomycetes</taxon>
        <taxon>Pseudonocardiales</taxon>
        <taxon>Pseudonocardiaceae</taxon>
        <taxon>Umezawaea</taxon>
    </lineage>
</organism>
<dbReference type="InterPro" id="IPR021454">
    <property type="entry name" value="DUF3105"/>
</dbReference>
<gene>
    <name evidence="3" type="ORF">NZH93_24170</name>
</gene>
<evidence type="ECO:0000256" key="2">
    <source>
        <dbReference type="SAM" id="Phobius"/>
    </source>
</evidence>
<proteinExistence type="predicted"/>
<evidence type="ECO:0000313" key="4">
    <source>
        <dbReference type="Proteomes" id="UP001141259"/>
    </source>
</evidence>
<dbReference type="Proteomes" id="UP001141259">
    <property type="component" value="Unassembled WGS sequence"/>
</dbReference>
<dbReference type="AlphaFoldDB" id="A0A9X2VPL0"/>
<name>A0A9X2VPL0_9PSEU</name>
<accession>A0A9X2VPL0</accession>
<dbReference type="RefSeq" id="WP_259625468.1">
    <property type="nucleotide sequence ID" value="NZ_JANYMP010000012.1"/>
</dbReference>
<keyword evidence="2" id="KW-0812">Transmembrane</keyword>
<comment type="caution">
    <text evidence="3">The sequence shown here is derived from an EMBL/GenBank/DDBJ whole genome shotgun (WGS) entry which is preliminary data.</text>
</comment>
<feature type="transmembrane region" description="Helical" evidence="2">
    <location>
        <begin position="29"/>
        <end position="50"/>
    </location>
</feature>
<dbReference type="EMBL" id="JANYMP010000012">
    <property type="protein sequence ID" value="MCS7479964.1"/>
    <property type="molecule type" value="Genomic_DNA"/>
</dbReference>
<feature type="compositionally biased region" description="Low complexity" evidence="1">
    <location>
        <begin position="256"/>
        <end position="279"/>
    </location>
</feature>
<reference evidence="3" key="1">
    <citation type="submission" date="2022-08" db="EMBL/GenBank/DDBJ databases">
        <authorList>
            <person name="Tistechok S."/>
            <person name="Samborskyy M."/>
            <person name="Roman I."/>
        </authorList>
    </citation>
    <scope>NUCLEOTIDE SEQUENCE</scope>
    <source>
        <strain evidence="3">DSM 103496</strain>
    </source>
</reference>
<keyword evidence="2" id="KW-0472">Membrane</keyword>
<keyword evidence="2" id="KW-1133">Transmembrane helix</keyword>
<protein>
    <submittedName>
        <fullName evidence="3">DUF3105 domain-containing protein</fullName>
    </submittedName>
</protein>